<evidence type="ECO:0000313" key="2">
    <source>
        <dbReference type="Proteomes" id="UP000094969"/>
    </source>
</evidence>
<dbReference type="KEGG" id="bvv:BHK69_28200"/>
<dbReference type="STRING" id="1526658.BHK69_28200"/>
<proteinExistence type="predicted"/>
<name>A0A1D7U8U8_9HYPH</name>
<dbReference type="EMBL" id="CP017147">
    <property type="protein sequence ID" value="AOO83808.1"/>
    <property type="molecule type" value="Genomic_DNA"/>
</dbReference>
<dbReference type="RefSeq" id="WP_069693002.1">
    <property type="nucleotide sequence ID" value="NZ_CP017147.1"/>
</dbReference>
<gene>
    <name evidence="1" type="ORF">BHK69_28200</name>
</gene>
<dbReference type="OrthoDB" id="8237246at2"/>
<dbReference type="Proteomes" id="UP000094969">
    <property type="component" value="Chromosome"/>
</dbReference>
<sequence>MGLFVMVARHIVRPLLPALVAVLAPLALFLAPRDRATVIVLAASASDAAEAVALADGAILSRFGAFGLIARSEQPGFSARLYSAGAMLVLDGGGRGGCLAQSTRS</sequence>
<dbReference type="AlphaFoldDB" id="A0A1D7U8U8"/>
<organism evidence="1 2">
    <name type="scientific">Bosea vaviloviae</name>
    <dbReference type="NCBI Taxonomy" id="1526658"/>
    <lineage>
        <taxon>Bacteria</taxon>
        <taxon>Pseudomonadati</taxon>
        <taxon>Pseudomonadota</taxon>
        <taxon>Alphaproteobacteria</taxon>
        <taxon>Hyphomicrobiales</taxon>
        <taxon>Boseaceae</taxon>
        <taxon>Bosea</taxon>
    </lineage>
</organism>
<keyword evidence="2" id="KW-1185">Reference proteome</keyword>
<accession>A0A1D7U8U8</accession>
<protein>
    <submittedName>
        <fullName evidence="1">Uncharacterized protein</fullName>
    </submittedName>
</protein>
<evidence type="ECO:0000313" key="1">
    <source>
        <dbReference type="EMBL" id="AOO83808.1"/>
    </source>
</evidence>
<reference evidence="1 2" key="1">
    <citation type="journal article" date="2015" name="Antonie Van Leeuwenhoek">
        <title>Bosea vaviloviae sp. nov., a new species of slow-growing rhizobia isolated from nodules of the relict species Vavilovia formosa (Stev.) Fed.</title>
        <authorList>
            <person name="Safronova V.I."/>
            <person name="Kuznetsova I.G."/>
            <person name="Sazanova A.L."/>
            <person name="Kimeklis A.K."/>
            <person name="Belimov A.A."/>
            <person name="Andronov E.E."/>
            <person name="Pinaev A.G."/>
            <person name="Chizhevskaya E.P."/>
            <person name="Pukhaev A.R."/>
            <person name="Popov K.P."/>
            <person name="Willems A."/>
            <person name="Tikhonovich I.A."/>
        </authorList>
    </citation>
    <scope>NUCLEOTIDE SEQUENCE [LARGE SCALE GENOMIC DNA]</scope>
    <source>
        <strain evidence="1 2">Vaf18</strain>
    </source>
</reference>